<dbReference type="InterPro" id="IPR003593">
    <property type="entry name" value="AAA+_ATPase"/>
</dbReference>
<reference evidence="3 4" key="1">
    <citation type="submission" date="2018-09" db="EMBL/GenBank/DDBJ databases">
        <authorList>
            <person name="Grouzdev D.S."/>
            <person name="Krutkina M.S."/>
        </authorList>
    </citation>
    <scope>NUCLEOTIDE SEQUENCE [LARGE SCALE GENOMIC DNA]</scope>
    <source>
        <strain evidence="3 4">RmlP001</strain>
    </source>
</reference>
<organism evidence="3 4">
    <name type="scientific">Lichenibacterium ramalinae</name>
    <dbReference type="NCBI Taxonomy" id="2316527"/>
    <lineage>
        <taxon>Bacteria</taxon>
        <taxon>Pseudomonadati</taxon>
        <taxon>Pseudomonadota</taxon>
        <taxon>Alphaproteobacteria</taxon>
        <taxon>Hyphomicrobiales</taxon>
        <taxon>Lichenihabitantaceae</taxon>
        <taxon>Lichenibacterium</taxon>
    </lineage>
</organism>
<keyword evidence="4" id="KW-1185">Reference proteome</keyword>
<dbReference type="Gene3D" id="3.40.50.300">
    <property type="entry name" value="P-loop containing nucleotide triphosphate hydrolases"/>
    <property type="match status" value="1"/>
</dbReference>
<dbReference type="GO" id="GO:0003697">
    <property type="term" value="F:single-stranded DNA binding"/>
    <property type="evidence" value="ECO:0007669"/>
    <property type="project" value="TreeGrafter"/>
</dbReference>
<dbReference type="PANTHER" id="PTHR43718">
    <property type="entry name" value="LON PROTEASE"/>
    <property type="match status" value="1"/>
</dbReference>
<sequence>MVPEGLVTLEPNRHGGWAMASKARPRPETTPPAKLTPHALYGLRDVEAALGRGRRPFQGDPEVSEGSGLDIRHAALEALLEAGEAGRWRTLAHPTAAAVTDVQRLAARAPHMSPVIDLVVRRLRAAQTIGVPTGLPPLLLLGPPGIGKTWLLARLAAALAVPFRAFAMNLATLGDSLTGSHPLWRAGAPGLVAKALLTEAVANPLILVDEIDKPPPHHVGGDLYRPFYGLLEPEGSRSFVDDHLGIPIDASRVMWIAAANDIEGIPAPIVDRLTVVEVGAMAHDDRVAVVRSVYADLNKVYLDFFDPQPGRDLLERLAALPPRRAKLVLDDAMSRAAAEGRRSVEASDALAHAPAPSPTPKTRRMH</sequence>
<name>A0A4Q2R8Q0_9HYPH</name>
<dbReference type="OrthoDB" id="5297432at2"/>
<dbReference type="GO" id="GO:0004252">
    <property type="term" value="F:serine-type endopeptidase activity"/>
    <property type="evidence" value="ECO:0007669"/>
    <property type="project" value="InterPro"/>
</dbReference>
<dbReference type="InterPro" id="IPR027065">
    <property type="entry name" value="Lon_Prtase"/>
</dbReference>
<dbReference type="GO" id="GO:0005524">
    <property type="term" value="F:ATP binding"/>
    <property type="evidence" value="ECO:0007669"/>
    <property type="project" value="InterPro"/>
</dbReference>
<reference evidence="3 4" key="2">
    <citation type="submission" date="2019-02" db="EMBL/GenBank/DDBJ databases">
        <title>'Lichenibacterium ramalinii' gen. nov. sp. nov., 'Lichenibacterium minor' gen. nov. sp. nov.</title>
        <authorList>
            <person name="Pankratov T."/>
        </authorList>
    </citation>
    <scope>NUCLEOTIDE SEQUENCE [LARGE SCALE GENOMIC DNA]</scope>
    <source>
        <strain evidence="3 4">RmlP001</strain>
    </source>
</reference>
<dbReference type="SUPFAM" id="SSF52540">
    <property type="entry name" value="P-loop containing nucleoside triphosphate hydrolases"/>
    <property type="match status" value="1"/>
</dbReference>
<dbReference type="InterPro" id="IPR027417">
    <property type="entry name" value="P-loop_NTPase"/>
</dbReference>
<dbReference type="InterPro" id="IPR003959">
    <property type="entry name" value="ATPase_AAA_core"/>
</dbReference>
<evidence type="ECO:0000256" key="1">
    <source>
        <dbReference type="SAM" id="MobiDB-lite"/>
    </source>
</evidence>
<gene>
    <name evidence="3" type="ORF">D3272_22625</name>
</gene>
<dbReference type="GO" id="GO:0016887">
    <property type="term" value="F:ATP hydrolysis activity"/>
    <property type="evidence" value="ECO:0007669"/>
    <property type="project" value="InterPro"/>
</dbReference>
<comment type="caution">
    <text evidence="3">The sequence shown here is derived from an EMBL/GenBank/DDBJ whole genome shotgun (WGS) entry which is preliminary data.</text>
</comment>
<dbReference type="AlphaFoldDB" id="A0A4Q2R8Q0"/>
<evidence type="ECO:0000313" key="4">
    <source>
        <dbReference type="Proteomes" id="UP000289411"/>
    </source>
</evidence>
<dbReference type="GO" id="GO:0004176">
    <property type="term" value="F:ATP-dependent peptidase activity"/>
    <property type="evidence" value="ECO:0007669"/>
    <property type="project" value="InterPro"/>
</dbReference>
<dbReference type="Proteomes" id="UP000289411">
    <property type="component" value="Unassembled WGS sequence"/>
</dbReference>
<accession>A0A4Q2R8Q0</accession>
<protein>
    <submittedName>
        <fullName evidence="3">AAA family ATPase</fullName>
    </submittedName>
</protein>
<dbReference type="GO" id="GO:0007005">
    <property type="term" value="P:mitochondrion organization"/>
    <property type="evidence" value="ECO:0007669"/>
    <property type="project" value="TreeGrafter"/>
</dbReference>
<evidence type="ECO:0000313" key="3">
    <source>
        <dbReference type="EMBL" id="RYB02119.1"/>
    </source>
</evidence>
<feature type="domain" description="AAA+ ATPase" evidence="2">
    <location>
        <begin position="134"/>
        <end position="280"/>
    </location>
</feature>
<dbReference type="GO" id="GO:0051131">
    <property type="term" value="P:chaperone-mediated protein complex assembly"/>
    <property type="evidence" value="ECO:0007669"/>
    <property type="project" value="TreeGrafter"/>
</dbReference>
<dbReference type="PANTHER" id="PTHR43718:SF2">
    <property type="entry name" value="LON PROTEASE HOMOLOG, MITOCHONDRIAL"/>
    <property type="match status" value="1"/>
</dbReference>
<dbReference type="EMBL" id="QYBC01000023">
    <property type="protein sequence ID" value="RYB02119.1"/>
    <property type="molecule type" value="Genomic_DNA"/>
</dbReference>
<evidence type="ECO:0000259" key="2">
    <source>
        <dbReference type="SMART" id="SM00382"/>
    </source>
</evidence>
<dbReference type="Pfam" id="PF00004">
    <property type="entry name" value="AAA"/>
    <property type="match status" value="1"/>
</dbReference>
<dbReference type="SMART" id="SM00382">
    <property type="entry name" value="AAA"/>
    <property type="match status" value="1"/>
</dbReference>
<proteinExistence type="predicted"/>
<feature type="region of interest" description="Disordered" evidence="1">
    <location>
        <begin position="339"/>
        <end position="366"/>
    </location>
</feature>
<dbReference type="GO" id="GO:0006515">
    <property type="term" value="P:protein quality control for misfolded or incompletely synthesized proteins"/>
    <property type="evidence" value="ECO:0007669"/>
    <property type="project" value="TreeGrafter"/>
</dbReference>